<reference evidence="2" key="1">
    <citation type="submission" date="2019-04" db="EMBL/GenBank/DDBJ databases">
        <title>Genome sequence of Pseudomonas putida 1290, an auxin catabolizing strain.</title>
        <authorList>
            <person name="Laird T.S."/>
            <person name="Leveau J.H.J."/>
        </authorList>
    </citation>
    <scope>NUCLEOTIDE SEQUENCE [LARGE SCALE GENOMIC DNA]</scope>
    <source>
        <strain evidence="2">1290</strain>
    </source>
</reference>
<sequence>MAEEWPEDLEPTEITWGIVHNNRAFTSSLSNSQQIVAKPGSYWFCTLNFGVLYEEDERELTALLGRLHGMFGTVNIPSLTRMRTDNIGAPTVLVATAQASFLQLQGMTASRRVFSRGDYITINGEMFEVVEHASSDATGKATVYVNKRVRKAIAAGTKVEYQNPYCEMRRMDDTNQWTIQPVVSNGSYQFREAF</sequence>
<proteinExistence type="predicted"/>
<dbReference type="OrthoDB" id="7469010at2"/>
<gene>
    <name evidence="1" type="ORF">E6B08_19160</name>
</gene>
<evidence type="ECO:0000313" key="2">
    <source>
        <dbReference type="Proteomes" id="UP000298551"/>
    </source>
</evidence>
<protein>
    <submittedName>
        <fullName evidence="1">Uncharacterized protein</fullName>
    </submittedName>
</protein>
<dbReference type="Proteomes" id="UP000298551">
    <property type="component" value="Chromosome"/>
</dbReference>
<name>A0A4D6X9Z4_PSEPU</name>
<organism evidence="1 2">
    <name type="scientific">Pseudomonas putida</name>
    <name type="common">Arthrobacter siderocapsulatus</name>
    <dbReference type="NCBI Taxonomy" id="303"/>
    <lineage>
        <taxon>Bacteria</taxon>
        <taxon>Pseudomonadati</taxon>
        <taxon>Pseudomonadota</taxon>
        <taxon>Gammaproteobacteria</taxon>
        <taxon>Pseudomonadales</taxon>
        <taxon>Pseudomonadaceae</taxon>
        <taxon>Pseudomonas</taxon>
    </lineage>
</organism>
<dbReference type="AlphaFoldDB" id="A0A4D6X9Z4"/>
<dbReference type="EMBL" id="CP039371">
    <property type="protein sequence ID" value="QCI13352.1"/>
    <property type="molecule type" value="Genomic_DNA"/>
</dbReference>
<dbReference type="RefSeq" id="WP_136915489.1">
    <property type="nucleotide sequence ID" value="NZ_CP039371.1"/>
</dbReference>
<accession>A0A4D6X9Z4</accession>
<evidence type="ECO:0000313" key="1">
    <source>
        <dbReference type="EMBL" id="QCI13352.1"/>
    </source>
</evidence>